<dbReference type="Pfam" id="PF07687">
    <property type="entry name" value="M20_dimer"/>
    <property type="match status" value="1"/>
</dbReference>
<proteinExistence type="inferred from homology"/>
<evidence type="ECO:0000256" key="2">
    <source>
        <dbReference type="ARBA" id="ARBA00022801"/>
    </source>
</evidence>
<keyword evidence="3" id="KW-0479">Metal-binding</keyword>
<sequence length="421" mass="44892">MPFLDDFQAISSFGATAAGGVHREAATADDGRTRRFLADWFDRHGFTTIVDAVGNMYGTVELVPGAPYVLVGSHLDSQPTAGKYDGAYGVLAAAHAAYEIAECVERGSVTPQFNLAVVNWFNEEGSRFSPSLMGSGVFIGKFDADDILKITDRSGISVQDALSEIGFHGNDEAPEAASYAEIHIEQGPILENTGTTIGIVTANWAARKYSITVHGEQSHTGATHMTLRHDALVGASRIVLAARELTTQFPEQALLASVGEFDVEPNSPIVVPSKVTMAIDIRSSDPEVLDQAHEKLLAAIDSVNTDGEVRVNIDTSALRPSTSYQVEGVELAEAAAQDLGLSSRRMLTMAGHDSVNLKDIVPTVMLFVPSVDGISHSEKELTHDTDLLDGVKMLAETVARLVRGDIGVSRSSELAGMEAAR</sequence>
<evidence type="ECO:0000256" key="3">
    <source>
        <dbReference type="PIRSR" id="PIRSR001235-1"/>
    </source>
</evidence>
<feature type="binding site" evidence="3">
    <location>
        <position position="74"/>
    </location>
    <ligand>
        <name>Zn(2+)</name>
        <dbReference type="ChEBI" id="CHEBI:29105"/>
        <label>1</label>
    </ligand>
</feature>
<dbReference type="InterPro" id="IPR002933">
    <property type="entry name" value="Peptidase_M20"/>
</dbReference>
<dbReference type="EC" id="3.5.-.-" evidence="5"/>
<keyword evidence="6" id="KW-1185">Reference proteome</keyword>
<comment type="similarity">
    <text evidence="1">Belongs to the peptidase M20 family.</text>
</comment>
<protein>
    <submittedName>
        <fullName evidence="5">Putative hydrolase</fullName>
        <ecNumber evidence="5">3.5.-.-</ecNumber>
    </submittedName>
</protein>
<dbReference type="EMBL" id="CP015220">
    <property type="protein sequence ID" value="AMY26004.1"/>
    <property type="molecule type" value="Genomic_DNA"/>
</dbReference>
<dbReference type="InterPro" id="IPR036264">
    <property type="entry name" value="Bact_exopeptidase_dim_dom"/>
</dbReference>
<dbReference type="PANTHER" id="PTHR32494:SF5">
    <property type="entry name" value="ALLANTOATE AMIDOHYDROLASE"/>
    <property type="match status" value="1"/>
</dbReference>
<evidence type="ECO:0000256" key="1">
    <source>
        <dbReference type="ARBA" id="ARBA00006153"/>
    </source>
</evidence>
<dbReference type="Gene3D" id="3.30.70.360">
    <property type="match status" value="1"/>
</dbReference>
<evidence type="ECO:0000313" key="6">
    <source>
        <dbReference type="Proteomes" id="UP000076038"/>
    </source>
</evidence>
<dbReference type="SUPFAM" id="SSF55031">
    <property type="entry name" value="Bacterial exopeptidase dimerisation domain"/>
    <property type="match status" value="1"/>
</dbReference>
<dbReference type="AlphaFoldDB" id="A0A143QSU5"/>
<reference evidence="5 6" key="1">
    <citation type="journal article" date="2016" name="Genome Announc.">
        <title>Complete Genome and Plasmid Sequences for Rhodococcus fascians D188 and Draft Sequences for Rhodococcus Isolates PBTS 1 and PBTS 2.</title>
        <authorList>
            <person name="Stamler R.A."/>
            <person name="Vereecke D."/>
            <person name="Zhang Y."/>
            <person name="Schilkey F."/>
            <person name="Devitt N."/>
            <person name="Randall J.J."/>
        </authorList>
    </citation>
    <scope>NUCLEOTIDE SEQUENCE [LARGE SCALE GENOMIC DNA]</scope>
    <source>
        <strain evidence="5 6">PBTS2</strain>
    </source>
</reference>
<dbReference type="SUPFAM" id="SSF53187">
    <property type="entry name" value="Zn-dependent exopeptidases"/>
    <property type="match status" value="1"/>
</dbReference>
<feature type="binding site" evidence="3">
    <location>
        <position position="85"/>
    </location>
    <ligand>
        <name>Zn(2+)</name>
        <dbReference type="ChEBI" id="CHEBI:29105"/>
        <label>2</label>
    </ligand>
</feature>
<dbReference type="GO" id="GO:0016813">
    <property type="term" value="F:hydrolase activity, acting on carbon-nitrogen (but not peptide) bonds, in linear amidines"/>
    <property type="evidence" value="ECO:0007669"/>
    <property type="project" value="InterPro"/>
</dbReference>
<dbReference type="Pfam" id="PF01546">
    <property type="entry name" value="Peptidase_M20"/>
    <property type="match status" value="1"/>
</dbReference>
<dbReference type="InterPro" id="IPR011650">
    <property type="entry name" value="Peptidase_M20_dimer"/>
</dbReference>
<dbReference type="RefSeq" id="WP_063216746.1">
    <property type="nucleotide sequence ID" value="NZ_CP015220.1"/>
</dbReference>
<dbReference type="GO" id="GO:0046872">
    <property type="term" value="F:metal ion binding"/>
    <property type="evidence" value="ECO:0007669"/>
    <property type="project" value="UniProtKB-KW"/>
</dbReference>
<keyword evidence="3" id="KW-0862">Zinc</keyword>
<gene>
    <name evidence="5" type="ORF">A3Q41_04740</name>
</gene>
<dbReference type="PANTHER" id="PTHR32494">
    <property type="entry name" value="ALLANTOATE DEIMINASE-RELATED"/>
    <property type="match status" value="1"/>
</dbReference>
<dbReference type="CDD" id="cd03884">
    <property type="entry name" value="M20_bAS"/>
    <property type="match status" value="1"/>
</dbReference>
<dbReference type="PATRIC" id="fig|1653479.3.peg.4795"/>
<feature type="domain" description="Peptidase M20 dimerisation" evidence="4">
    <location>
        <begin position="208"/>
        <end position="304"/>
    </location>
</feature>
<dbReference type="Gene3D" id="3.40.630.10">
    <property type="entry name" value="Zn peptidases"/>
    <property type="match status" value="1"/>
</dbReference>
<keyword evidence="2 5" id="KW-0378">Hydrolase</keyword>
<reference evidence="6" key="2">
    <citation type="submission" date="2016-04" db="EMBL/GenBank/DDBJ databases">
        <title>Complete Genome and Plasmid Sequences for Rhodococcus fascians D188 and Draft Sequences for Rhodococcus spp. Isolates PBTS 1 and PBTS 2.</title>
        <authorList>
            <person name="Stamer R."/>
            <person name="Vereecke D."/>
            <person name="Zhang Y."/>
            <person name="Schilkey F."/>
            <person name="Devitt N."/>
            <person name="Randall J."/>
        </authorList>
    </citation>
    <scope>NUCLEOTIDE SEQUENCE [LARGE SCALE GENOMIC DNA]</scope>
    <source>
        <strain evidence="6">PBTS2</strain>
    </source>
</reference>
<dbReference type="NCBIfam" id="NF006772">
    <property type="entry name" value="PRK09290.2-1"/>
    <property type="match status" value="1"/>
</dbReference>
<name>A0A143QSU5_RHOFA</name>
<dbReference type="KEGG" id="rhs:A3Q41_04740"/>
<evidence type="ECO:0000313" key="5">
    <source>
        <dbReference type="EMBL" id="AMY26004.1"/>
    </source>
</evidence>
<dbReference type="OrthoDB" id="9808195at2"/>
<comment type="cofactor">
    <cofactor evidence="3">
        <name>Zn(2+)</name>
        <dbReference type="ChEBI" id="CHEBI:29105"/>
    </cofactor>
    <text evidence="3">Binds 2 Zn(2+) ions per subunit.</text>
</comment>
<feature type="binding site" evidence="3">
    <location>
        <position position="124"/>
    </location>
    <ligand>
        <name>Zn(2+)</name>
        <dbReference type="ChEBI" id="CHEBI:29105"/>
        <label>2</label>
    </ligand>
</feature>
<dbReference type="InterPro" id="IPR010158">
    <property type="entry name" value="Amidase_Cbmase"/>
</dbReference>
<dbReference type="Proteomes" id="UP000076038">
    <property type="component" value="Chromosome"/>
</dbReference>
<feature type="binding site" evidence="3">
    <location>
        <position position="85"/>
    </location>
    <ligand>
        <name>Zn(2+)</name>
        <dbReference type="ChEBI" id="CHEBI:29105"/>
        <label>1</label>
    </ligand>
</feature>
<dbReference type="PIRSF" id="PIRSF001235">
    <property type="entry name" value="Amidase_carbamoylase"/>
    <property type="match status" value="1"/>
</dbReference>
<feature type="binding site" evidence="3">
    <location>
        <position position="183"/>
    </location>
    <ligand>
        <name>Zn(2+)</name>
        <dbReference type="ChEBI" id="CHEBI:29105"/>
        <label>1</label>
    </ligand>
</feature>
<organism evidence="5 6">
    <name type="scientific">Rhodococcoides fascians</name>
    <name type="common">Rhodococcus fascians</name>
    <dbReference type="NCBI Taxonomy" id="1828"/>
    <lineage>
        <taxon>Bacteria</taxon>
        <taxon>Bacillati</taxon>
        <taxon>Actinomycetota</taxon>
        <taxon>Actinomycetes</taxon>
        <taxon>Mycobacteriales</taxon>
        <taxon>Nocardiaceae</taxon>
        <taxon>Rhodococcoides</taxon>
    </lineage>
</organism>
<feature type="binding site" evidence="3">
    <location>
        <position position="376"/>
    </location>
    <ligand>
        <name>Zn(2+)</name>
        <dbReference type="ChEBI" id="CHEBI:29105"/>
        <label>2</label>
    </ligand>
</feature>
<dbReference type="NCBIfam" id="TIGR01879">
    <property type="entry name" value="hydantase"/>
    <property type="match status" value="1"/>
</dbReference>
<accession>A0A143QSU5</accession>
<evidence type="ECO:0000259" key="4">
    <source>
        <dbReference type="Pfam" id="PF07687"/>
    </source>
</evidence>